<evidence type="ECO:0008006" key="5">
    <source>
        <dbReference type="Google" id="ProtNLM"/>
    </source>
</evidence>
<evidence type="ECO:0000256" key="1">
    <source>
        <dbReference type="ARBA" id="ARBA00023033"/>
    </source>
</evidence>
<sequence>MELTQSSDRNSYKFILSISQLVYEKTCYLVTSAFLLLILVQFLRKFIIRNQKIRTFENEKETTFGLEVIKGPKPFFFKFIGSVYHFLPLKETLNKTLKWHKHYGPCVTACFLNHTVLLVFSAEMAQSFLKSGDLGHVSKERMPFYEIMRPFLGNGLLLSEGRLEFFK</sequence>
<name>A0ABP1QY19_9HEXA</name>
<keyword evidence="4" id="KW-1185">Reference proteome</keyword>
<dbReference type="Gene3D" id="1.10.630.10">
    <property type="entry name" value="Cytochrome P450"/>
    <property type="match status" value="1"/>
</dbReference>
<feature type="transmembrane region" description="Helical" evidence="2">
    <location>
        <begin position="28"/>
        <end position="47"/>
    </location>
</feature>
<evidence type="ECO:0000313" key="4">
    <source>
        <dbReference type="Proteomes" id="UP001642540"/>
    </source>
</evidence>
<dbReference type="SUPFAM" id="SSF48264">
    <property type="entry name" value="Cytochrome P450"/>
    <property type="match status" value="1"/>
</dbReference>
<protein>
    <recommendedName>
        <fullName evidence="5">Cytochrome P450</fullName>
    </recommendedName>
</protein>
<reference evidence="3 4" key="1">
    <citation type="submission" date="2024-08" db="EMBL/GenBank/DDBJ databases">
        <authorList>
            <person name="Cucini C."/>
            <person name="Frati F."/>
        </authorList>
    </citation>
    <scope>NUCLEOTIDE SEQUENCE [LARGE SCALE GENOMIC DNA]</scope>
</reference>
<dbReference type="Proteomes" id="UP001642540">
    <property type="component" value="Unassembled WGS sequence"/>
</dbReference>
<gene>
    <name evidence="3" type="ORF">ODALV1_LOCUS15691</name>
</gene>
<keyword evidence="2" id="KW-0812">Transmembrane</keyword>
<dbReference type="EMBL" id="CAXLJM020000048">
    <property type="protein sequence ID" value="CAL8112536.1"/>
    <property type="molecule type" value="Genomic_DNA"/>
</dbReference>
<comment type="caution">
    <text evidence="3">The sequence shown here is derived from an EMBL/GenBank/DDBJ whole genome shotgun (WGS) entry which is preliminary data.</text>
</comment>
<proteinExistence type="predicted"/>
<accession>A0ABP1QY19</accession>
<keyword evidence="2" id="KW-1133">Transmembrane helix</keyword>
<evidence type="ECO:0000256" key="2">
    <source>
        <dbReference type="SAM" id="Phobius"/>
    </source>
</evidence>
<keyword evidence="1" id="KW-0560">Oxidoreductase</keyword>
<keyword evidence="1" id="KW-0503">Monooxygenase</keyword>
<organism evidence="3 4">
    <name type="scientific">Orchesella dallaii</name>
    <dbReference type="NCBI Taxonomy" id="48710"/>
    <lineage>
        <taxon>Eukaryota</taxon>
        <taxon>Metazoa</taxon>
        <taxon>Ecdysozoa</taxon>
        <taxon>Arthropoda</taxon>
        <taxon>Hexapoda</taxon>
        <taxon>Collembola</taxon>
        <taxon>Entomobryomorpha</taxon>
        <taxon>Entomobryoidea</taxon>
        <taxon>Orchesellidae</taxon>
        <taxon>Orchesellinae</taxon>
        <taxon>Orchesella</taxon>
    </lineage>
</organism>
<keyword evidence="2" id="KW-0472">Membrane</keyword>
<dbReference type="InterPro" id="IPR036396">
    <property type="entry name" value="Cyt_P450_sf"/>
</dbReference>
<evidence type="ECO:0000313" key="3">
    <source>
        <dbReference type="EMBL" id="CAL8112536.1"/>
    </source>
</evidence>